<feature type="transmembrane region" description="Helical" evidence="8">
    <location>
        <begin position="172"/>
        <end position="193"/>
    </location>
</feature>
<keyword evidence="5 8" id="KW-1133">Transmembrane helix</keyword>
<organism evidence="11 12">
    <name type="scientific">Shinella pollutisoli</name>
    <dbReference type="NCBI Taxonomy" id="2250594"/>
    <lineage>
        <taxon>Bacteria</taxon>
        <taxon>Pseudomonadati</taxon>
        <taxon>Pseudomonadota</taxon>
        <taxon>Alphaproteobacteria</taxon>
        <taxon>Hyphomicrobiales</taxon>
        <taxon>Rhizobiaceae</taxon>
        <taxon>Shinella</taxon>
    </lineage>
</organism>
<feature type="transmembrane region" description="Helical" evidence="8">
    <location>
        <begin position="306"/>
        <end position="323"/>
    </location>
</feature>
<feature type="transmembrane region" description="Helical" evidence="8">
    <location>
        <begin position="86"/>
        <end position="106"/>
    </location>
</feature>
<feature type="transmembrane region" description="Helical" evidence="8">
    <location>
        <begin position="205"/>
        <end position="229"/>
    </location>
</feature>
<keyword evidence="12" id="KW-1185">Reference proteome</keyword>
<feature type="transmembrane region" description="Helical" evidence="8">
    <location>
        <begin position="329"/>
        <end position="349"/>
    </location>
</feature>
<dbReference type="Proteomes" id="UP001595377">
    <property type="component" value="Unassembled WGS sequence"/>
</dbReference>
<dbReference type="Pfam" id="PF00909">
    <property type="entry name" value="Ammonium_transp"/>
    <property type="match status" value="1"/>
</dbReference>
<comment type="similarity">
    <text evidence="2 8">Belongs to the ammonia transporter channel (TC 1.A.11.2) family.</text>
</comment>
<feature type="signal peptide" evidence="9">
    <location>
        <begin position="1"/>
        <end position="28"/>
    </location>
</feature>
<gene>
    <name evidence="11" type="ORF">ACFOHH_13210</name>
</gene>
<feature type="domain" description="Ammonium transporter AmtB-like" evidence="10">
    <location>
        <begin position="53"/>
        <end position="451"/>
    </location>
</feature>
<evidence type="ECO:0000256" key="8">
    <source>
        <dbReference type="RuleBase" id="RU362002"/>
    </source>
</evidence>
<proteinExistence type="inferred from homology"/>
<reference evidence="12" key="1">
    <citation type="journal article" date="2019" name="Int. J. Syst. Evol. Microbiol.">
        <title>The Global Catalogue of Microorganisms (GCM) 10K type strain sequencing project: providing services to taxonomists for standard genome sequencing and annotation.</title>
        <authorList>
            <consortium name="The Broad Institute Genomics Platform"/>
            <consortium name="The Broad Institute Genome Sequencing Center for Infectious Disease"/>
            <person name="Wu L."/>
            <person name="Ma J."/>
        </authorList>
    </citation>
    <scope>NUCLEOTIDE SEQUENCE [LARGE SCALE GENOMIC DNA]</scope>
    <source>
        <strain evidence="12">KCTC 52677</strain>
    </source>
</reference>
<dbReference type="InterPro" id="IPR018047">
    <property type="entry name" value="Ammonium_transpt_CS"/>
</dbReference>
<evidence type="ECO:0000256" key="6">
    <source>
        <dbReference type="ARBA" id="ARBA00023136"/>
    </source>
</evidence>
<dbReference type="PANTHER" id="PTHR43029:SF10">
    <property type="entry name" value="AMMONIUM TRANSPORTER MEP2"/>
    <property type="match status" value="1"/>
</dbReference>
<keyword evidence="4 8" id="KW-0812">Transmembrane</keyword>
<keyword evidence="7 8" id="KW-0924">Ammonia transport</keyword>
<name>A0ABV7DGL5_9HYPH</name>
<feature type="transmembrane region" description="Helical" evidence="8">
    <location>
        <begin position="241"/>
        <end position="262"/>
    </location>
</feature>
<dbReference type="PANTHER" id="PTHR43029">
    <property type="entry name" value="AMMONIUM TRANSPORTER MEP2"/>
    <property type="match status" value="1"/>
</dbReference>
<feature type="transmembrane region" description="Helical" evidence="8">
    <location>
        <begin position="274"/>
        <end position="294"/>
    </location>
</feature>
<dbReference type="InterPro" id="IPR029020">
    <property type="entry name" value="Ammonium/urea_transptr"/>
</dbReference>
<evidence type="ECO:0000256" key="3">
    <source>
        <dbReference type="ARBA" id="ARBA00022448"/>
    </source>
</evidence>
<dbReference type="Gene3D" id="1.10.3430.10">
    <property type="entry name" value="Ammonium transporter AmtB like domains"/>
    <property type="match status" value="1"/>
</dbReference>
<keyword evidence="6 8" id="KW-0472">Membrane</keyword>
<evidence type="ECO:0000256" key="9">
    <source>
        <dbReference type="SAM" id="SignalP"/>
    </source>
</evidence>
<evidence type="ECO:0000259" key="10">
    <source>
        <dbReference type="Pfam" id="PF00909"/>
    </source>
</evidence>
<evidence type="ECO:0000256" key="4">
    <source>
        <dbReference type="ARBA" id="ARBA00022692"/>
    </source>
</evidence>
<evidence type="ECO:0000313" key="11">
    <source>
        <dbReference type="EMBL" id="MFC3074065.1"/>
    </source>
</evidence>
<protein>
    <recommendedName>
        <fullName evidence="8">Ammonium transporter</fullName>
    </recommendedName>
</protein>
<dbReference type="NCBIfam" id="TIGR00836">
    <property type="entry name" value="amt"/>
    <property type="match status" value="1"/>
</dbReference>
<keyword evidence="3 8" id="KW-0813">Transport</keyword>
<evidence type="ECO:0000256" key="2">
    <source>
        <dbReference type="ARBA" id="ARBA00005887"/>
    </source>
</evidence>
<comment type="subcellular location">
    <subcellularLocation>
        <location evidence="8">Cell membrane</location>
        <topology evidence="8">Multi-pass membrane protein</topology>
    </subcellularLocation>
    <subcellularLocation>
        <location evidence="1">Membrane</location>
        <topology evidence="1">Multi-pass membrane protein</topology>
    </subcellularLocation>
</comment>
<dbReference type="RefSeq" id="WP_257312983.1">
    <property type="nucleotide sequence ID" value="NZ_JANFDG010000003.1"/>
</dbReference>
<accession>A0ABV7DGL5</accession>
<dbReference type="InterPro" id="IPR001905">
    <property type="entry name" value="Ammonium_transpt"/>
</dbReference>
<feature type="transmembrane region" description="Helical" evidence="8">
    <location>
        <begin position="52"/>
        <end position="74"/>
    </location>
</feature>
<feature type="transmembrane region" description="Helical" evidence="8">
    <location>
        <begin position="361"/>
        <end position="380"/>
    </location>
</feature>
<evidence type="ECO:0000256" key="1">
    <source>
        <dbReference type="ARBA" id="ARBA00004141"/>
    </source>
</evidence>
<feature type="chain" id="PRO_5045179969" description="Ammonium transporter" evidence="9">
    <location>
        <begin position="29"/>
        <end position="453"/>
    </location>
</feature>
<evidence type="ECO:0000256" key="5">
    <source>
        <dbReference type="ARBA" id="ARBA00022989"/>
    </source>
</evidence>
<feature type="transmembrane region" description="Helical" evidence="8">
    <location>
        <begin position="400"/>
        <end position="421"/>
    </location>
</feature>
<dbReference type="SUPFAM" id="SSF111352">
    <property type="entry name" value="Ammonium transporter"/>
    <property type="match status" value="1"/>
</dbReference>
<dbReference type="InterPro" id="IPR024041">
    <property type="entry name" value="NH4_transpt_AmtB-like_dom"/>
</dbReference>
<feature type="transmembrane region" description="Helical" evidence="8">
    <location>
        <begin position="143"/>
        <end position="165"/>
    </location>
</feature>
<sequence>MSSKSIINALARAGTAAAALLAPVAALAQEATEAAPEAAPEAAVSAINSGDTAWMLTSTVLVLFMILPGLALFYGGLVRAKNMLSVLMQCLVVSSVIMIVWVVYGYSLAFSNGGGLNAFVGGFEKLFLSGVTPDSASGSIPEYVFISFQMTFACITPALIVGAFAERIRFSAVILFTALWVTFVYFPIAHMVWSGDGALIWDWGALDFAGGTVVHINAGVAGLVGAIMVGKRTGYGKDMMAPHSMTLTMVGASMLWVGWFGFNAGSAVSAGGGAGLAMINTFTATAGAVVAWCLIENSARGKASMLGAVSGVIAGLVAVTPAAGSVGPIGAIVLGAVASAACYFGVSVIKNRFGYDDTADVFGVHGIGGIVGALGTGIFASSSLGGVGYAEGVSMDGQVWVQFISVVFTIVWCGVISAILYKIVDVVVGLRVPVEAEREGLDLSSHGEAAYHS</sequence>
<evidence type="ECO:0000313" key="12">
    <source>
        <dbReference type="Proteomes" id="UP001595377"/>
    </source>
</evidence>
<comment type="caution">
    <text evidence="11">The sequence shown here is derived from an EMBL/GenBank/DDBJ whole genome shotgun (WGS) entry which is preliminary data.</text>
</comment>
<evidence type="ECO:0000256" key="7">
    <source>
        <dbReference type="ARBA" id="ARBA00023177"/>
    </source>
</evidence>
<dbReference type="PROSITE" id="PS01219">
    <property type="entry name" value="AMMONIUM_TRANSP"/>
    <property type="match status" value="1"/>
</dbReference>
<dbReference type="EMBL" id="JBHRSP010000019">
    <property type="protein sequence ID" value="MFC3074065.1"/>
    <property type="molecule type" value="Genomic_DNA"/>
</dbReference>
<keyword evidence="9" id="KW-0732">Signal</keyword>